<feature type="compositionally biased region" description="Basic and acidic residues" evidence="1">
    <location>
        <begin position="1"/>
        <end position="10"/>
    </location>
</feature>
<proteinExistence type="predicted"/>
<evidence type="ECO:0000313" key="3">
    <source>
        <dbReference type="Proteomes" id="UP000510869"/>
    </source>
</evidence>
<gene>
    <name evidence="2" type="ORF">HYG81_14020</name>
</gene>
<name>A0A7D6GJL6_9EURY</name>
<dbReference type="Proteomes" id="UP000510869">
    <property type="component" value="Chromosome"/>
</dbReference>
<dbReference type="RefSeq" id="WP_180840390.1">
    <property type="nucleotide sequence ID" value="NZ_CP059154.1"/>
</dbReference>
<dbReference type="OrthoDB" id="204433at2157"/>
<reference evidence="2 3" key="1">
    <citation type="submission" date="2020-07" db="EMBL/GenBank/DDBJ databases">
        <title>Natrinema (YPL30) sp. nov. and Haloterrigena xxxxxx (YPL8) sp. nov., isolated from a salt mine.</title>
        <authorList>
            <person name="Cui H."/>
        </authorList>
    </citation>
    <scope>NUCLEOTIDE SEQUENCE [LARGE SCALE GENOMIC DNA]</scope>
    <source>
        <strain evidence="2 3">YPL13</strain>
    </source>
</reference>
<accession>A0A7D6GJL6</accession>
<keyword evidence="3" id="KW-1185">Reference proteome</keyword>
<dbReference type="GeneID" id="56144343"/>
<dbReference type="KEGG" id="nay:HYG81_14020"/>
<sequence length="55" mass="6378">MDVPAQREDRELDEELEEPPAVVCSHETRPGKIVFTERNNNDGWIATDLTVELRR</sequence>
<organism evidence="2 3">
    <name type="scientific">Natrinema zhouii</name>
    <dbReference type="NCBI Taxonomy" id="1710539"/>
    <lineage>
        <taxon>Archaea</taxon>
        <taxon>Methanobacteriati</taxon>
        <taxon>Methanobacteriota</taxon>
        <taxon>Stenosarchaea group</taxon>
        <taxon>Halobacteria</taxon>
        <taxon>Halobacteriales</taxon>
        <taxon>Natrialbaceae</taxon>
        <taxon>Natrinema</taxon>
    </lineage>
</organism>
<dbReference type="EMBL" id="CP059154">
    <property type="protein sequence ID" value="QLK25200.1"/>
    <property type="molecule type" value="Genomic_DNA"/>
</dbReference>
<evidence type="ECO:0000256" key="1">
    <source>
        <dbReference type="SAM" id="MobiDB-lite"/>
    </source>
</evidence>
<dbReference type="AlphaFoldDB" id="A0A7D6GJL6"/>
<protein>
    <submittedName>
        <fullName evidence="2">Uncharacterized protein</fullName>
    </submittedName>
</protein>
<evidence type="ECO:0000313" key="2">
    <source>
        <dbReference type="EMBL" id="QLK25200.1"/>
    </source>
</evidence>
<feature type="region of interest" description="Disordered" evidence="1">
    <location>
        <begin position="1"/>
        <end position="22"/>
    </location>
</feature>